<accession>A0ABV9XBJ5</accession>
<feature type="transmembrane region" description="Helical" evidence="1">
    <location>
        <begin position="36"/>
        <end position="56"/>
    </location>
</feature>
<evidence type="ECO:0000313" key="3">
    <source>
        <dbReference type="Proteomes" id="UP001595829"/>
    </source>
</evidence>
<comment type="caution">
    <text evidence="2">The sequence shown here is derived from an EMBL/GenBank/DDBJ whole genome shotgun (WGS) entry which is preliminary data.</text>
</comment>
<reference evidence="3" key="1">
    <citation type="journal article" date="2019" name="Int. J. Syst. Evol. Microbiol.">
        <title>The Global Catalogue of Microorganisms (GCM) 10K type strain sequencing project: providing services to taxonomists for standard genome sequencing and annotation.</title>
        <authorList>
            <consortium name="The Broad Institute Genomics Platform"/>
            <consortium name="The Broad Institute Genome Sequencing Center for Infectious Disease"/>
            <person name="Wu L."/>
            <person name="Ma J."/>
        </authorList>
    </citation>
    <scope>NUCLEOTIDE SEQUENCE [LARGE SCALE GENOMIC DNA]</scope>
    <source>
        <strain evidence="3">CGMCC 4.1648</strain>
    </source>
</reference>
<dbReference type="EMBL" id="JBHSJD010000006">
    <property type="protein sequence ID" value="MFC5022257.1"/>
    <property type="molecule type" value="Genomic_DNA"/>
</dbReference>
<feature type="transmembrane region" description="Helical" evidence="1">
    <location>
        <begin position="12"/>
        <end position="30"/>
    </location>
</feature>
<proteinExistence type="predicted"/>
<evidence type="ECO:0000256" key="1">
    <source>
        <dbReference type="SAM" id="Phobius"/>
    </source>
</evidence>
<evidence type="ECO:0008006" key="4">
    <source>
        <dbReference type="Google" id="ProtNLM"/>
    </source>
</evidence>
<keyword evidence="3" id="KW-1185">Reference proteome</keyword>
<keyword evidence="1" id="KW-1133">Transmembrane helix</keyword>
<dbReference type="RefSeq" id="WP_345692613.1">
    <property type="nucleotide sequence ID" value="NZ_BAABIT010000001.1"/>
</dbReference>
<evidence type="ECO:0000313" key="2">
    <source>
        <dbReference type="EMBL" id="MFC5022257.1"/>
    </source>
</evidence>
<sequence length="175" mass="18225">MYRERLPKTWSVICVCVYLAMVVKLGIGSIPEDTGLWLIVSACFLLVLIPCLAVPLSKAVYHRIVVDPAQGVLRVGRERIALAEIDPASVHGSLQDATPGTAQRYAASAGAIDAPVPGLRAADRGAPRLVGGGWGVPMGMDSVVVTTRSGEALSIATHDRTAFLNALAAAVAAKA</sequence>
<gene>
    <name evidence="2" type="ORF">ACFPM3_08940</name>
</gene>
<dbReference type="Proteomes" id="UP001595829">
    <property type="component" value="Unassembled WGS sequence"/>
</dbReference>
<protein>
    <recommendedName>
        <fullName evidence="4">DUF3093 domain-containing protein</fullName>
    </recommendedName>
</protein>
<name>A0ABV9XBJ5_9ACTN</name>
<keyword evidence="1" id="KW-0472">Membrane</keyword>
<keyword evidence="1" id="KW-0812">Transmembrane</keyword>
<organism evidence="2 3">
    <name type="scientific">Streptomyces coeruleoprunus</name>
    <dbReference type="NCBI Taxonomy" id="285563"/>
    <lineage>
        <taxon>Bacteria</taxon>
        <taxon>Bacillati</taxon>
        <taxon>Actinomycetota</taxon>
        <taxon>Actinomycetes</taxon>
        <taxon>Kitasatosporales</taxon>
        <taxon>Streptomycetaceae</taxon>
        <taxon>Streptomyces</taxon>
    </lineage>
</organism>